<organism evidence="9 10">
    <name type="scientific">Zoogloea dura</name>
    <dbReference type="NCBI Taxonomy" id="2728840"/>
    <lineage>
        <taxon>Bacteria</taxon>
        <taxon>Pseudomonadati</taxon>
        <taxon>Pseudomonadota</taxon>
        <taxon>Betaproteobacteria</taxon>
        <taxon>Rhodocyclales</taxon>
        <taxon>Zoogloeaceae</taxon>
        <taxon>Zoogloea</taxon>
    </lineage>
</organism>
<comment type="subcellular location">
    <subcellularLocation>
        <location evidence="1">Cell membrane</location>
        <topology evidence="1">Single-pass membrane protein</topology>
    </subcellularLocation>
    <subcellularLocation>
        <location evidence="7">Cell membrane</location>
        <topology evidence="7">Single-pass type II membrane protein</topology>
    </subcellularLocation>
</comment>
<dbReference type="Proteomes" id="UP000580043">
    <property type="component" value="Unassembled WGS sequence"/>
</dbReference>
<keyword evidence="5 8" id="KW-1133">Transmembrane helix</keyword>
<dbReference type="Pfam" id="PF02472">
    <property type="entry name" value="ExbD"/>
    <property type="match status" value="1"/>
</dbReference>
<dbReference type="GO" id="GO:0005886">
    <property type="term" value="C:plasma membrane"/>
    <property type="evidence" value="ECO:0007669"/>
    <property type="project" value="UniProtKB-SubCell"/>
</dbReference>
<evidence type="ECO:0000256" key="7">
    <source>
        <dbReference type="RuleBase" id="RU003879"/>
    </source>
</evidence>
<keyword evidence="6 8" id="KW-0472">Membrane</keyword>
<keyword evidence="7" id="KW-0813">Transport</keyword>
<evidence type="ECO:0000313" key="9">
    <source>
        <dbReference type="EMBL" id="NML24392.1"/>
    </source>
</evidence>
<reference evidence="9 10" key="1">
    <citation type="submission" date="2020-04" db="EMBL/GenBank/DDBJ databases">
        <title>Zoogloea sp. G-4-1-14 isolated from soil.</title>
        <authorList>
            <person name="Dahal R.H."/>
        </authorList>
    </citation>
    <scope>NUCLEOTIDE SEQUENCE [LARGE SCALE GENOMIC DNA]</scope>
    <source>
        <strain evidence="9 10">G-4-1-14</strain>
    </source>
</reference>
<keyword evidence="10" id="KW-1185">Reference proteome</keyword>
<keyword evidence="4 7" id="KW-0812">Transmembrane</keyword>
<evidence type="ECO:0000256" key="3">
    <source>
        <dbReference type="ARBA" id="ARBA00022475"/>
    </source>
</evidence>
<name>A0A848FZD6_9RHOO</name>
<dbReference type="AlphaFoldDB" id="A0A848FZD6"/>
<protein>
    <submittedName>
        <fullName evidence="9">Biopolymer transporter ExbD</fullName>
    </submittedName>
</protein>
<dbReference type="PANTHER" id="PTHR30558:SF7">
    <property type="entry name" value="TOL-PAL SYSTEM PROTEIN TOLR"/>
    <property type="match status" value="1"/>
</dbReference>
<dbReference type="RefSeq" id="WP_169144026.1">
    <property type="nucleotide sequence ID" value="NZ_JABBGA010000001.1"/>
</dbReference>
<dbReference type="GO" id="GO:0015031">
    <property type="term" value="P:protein transport"/>
    <property type="evidence" value="ECO:0007669"/>
    <property type="project" value="UniProtKB-KW"/>
</dbReference>
<dbReference type="InterPro" id="IPR003400">
    <property type="entry name" value="ExbD"/>
</dbReference>
<dbReference type="Gene3D" id="3.30.420.270">
    <property type="match status" value="1"/>
</dbReference>
<evidence type="ECO:0000256" key="2">
    <source>
        <dbReference type="ARBA" id="ARBA00005811"/>
    </source>
</evidence>
<accession>A0A848FZD6</accession>
<proteinExistence type="inferred from homology"/>
<evidence type="ECO:0000256" key="8">
    <source>
        <dbReference type="SAM" id="Phobius"/>
    </source>
</evidence>
<gene>
    <name evidence="9" type="ORF">HHL15_01420</name>
</gene>
<comment type="similarity">
    <text evidence="2 7">Belongs to the ExbD/TolR family.</text>
</comment>
<dbReference type="EMBL" id="JABBGA010000001">
    <property type="protein sequence ID" value="NML24392.1"/>
    <property type="molecule type" value="Genomic_DNA"/>
</dbReference>
<dbReference type="PANTHER" id="PTHR30558">
    <property type="entry name" value="EXBD MEMBRANE COMPONENT OF PMF-DRIVEN MACROMOLECULE IMPORT SYSTEM"/>
    <property type="match status" value="1"/>
</dbReference>
<sequence>MSFNTSDFDDDGDVMSEINMTPLVDVMLVLLIIFIITVPVINHAVKLDLPKASSQKEEIKPQKINLSISADGAVSWNGEALAVESLDARLEASAAQQPQPELHLQVDKRAEYDHVAQLLSAASRHGLGKVAFVTEPGAAK</sequence>
<comment type="caution">
    <text evidence="9">The sequence shown here is derived from an EMBL/GenBank/DDBJ whole genome shotgun (WGS) entry which is preliminary data.</text>
</comment>
<keyword evidence="3" id="KW-1003">Cell membrane</keyword>
<dbReference type="GO" id="GO:0022857">
    <property type="term" value="F:transmembrane transporter activity"/>
    <property type="evidence" value="ECO:0007669"/>
    <property type="project" value="InterPro"/>
</dbReference>
<evidence type="ECO:0000256" key="6">
    <source>
        <dbReference type="ARBA" id="ARBA00023136"/>
    </source>
</evidence>
<evidence type="ECO:0000256" key="1">
    <source>
        <dbReference type="ARBA" id="ARBA00004162"/>
    </source>
</evidence>
<evidence type="ECO:0000256" key="5">
    <source>
        <dbReference type="ARBA" id="ARBA00022989"/>
    </source>
</evidence>
<evidence type="ECO:0000256" key="4">
    <source>
        <dbReference type="ARBA" id="ARBA00022692"/>
    </source>
</evidence>
<evidence type="ECO:0000313" key="10">
    <source>
        <dbReference type="Proteomes" id="UP000580043"/>
    </source>
</evidence>
<feature type="transmembrane region" description="Helical" evidence="8">
    <location>
        <begin position="20"/>
        <end position="41"/>
    </location>
</feature>
<keyword evidence="7" id="KW-0653">Protein transport</keyword>